<name>A0A246FLF6_9BACT</name>
<organism evidence="1 2">
    <name type="scientific">Hymenobacter amundsenii</name>
    <dbReference type="NCBI Taxonomy" id="2006685"/>
    <lineage>
        <taxon>Bacteria</taxon>
        <taxon>Pseudomonadati</taxon>
        <taxon>Bacteroidota</taxon>
        <taxon>Cytophagia</taxon>
        <taxon>Cytophagales</taxon>
        <taxon>Hymenobacteraceae</taxon>
        <taxon>Hymenobacter</taxon>
    </lineage>
</organism>
<dbReference type="RefSeq" id="WP_088463943.1">
    <property type="nucleotide sequence ID" value="NZ_NIRR01000010.1"/>
</dbReference>
<dbReference type="NCBIfam" id="NF047389">
    <property type="entry name" value="ATPase_Sll1717"/>
    <property type="match status" value="1"/>
</dbReference>
<proteinExistence type="predicted"/>
<keyword evidence="2" id="KW-1185">Reference proteome</keyword>
<dbReference type="OrthoDB" id="100386at2"/>
<dbReference type="InterPro" id="IPR059206">
    <property type="entry name" value="Sll1717-like"/>
</dbReference>
<reference evidence="1 2" key="1">
    <citation type="submission" date="2017-06" db="EMBL/GenBank/DDBJ databases">
        <title>Hymenobacter amundsenii sp. nov. isolated from regoliths in Antarctica.</title>
        <authorList>
            <person name="Sedlacek I."/>
            <person name="Kralova S."/>
            <person name="Pantucek R."/>
            <person name="Svec P."/>
            <person name="Holochova P."/>
            <person name="Stankova E."/>
            <person name="Vrbovska V."/>
            <person name="Busse H.-J."/>
        </authorList>
    </citation>
    <scope>NUCLEOTIDE SEQUENCE [LARGE SCALE GENOMIC DNA]</scope>
    <source>
        <strain evidence="1 2">CCM 8682</strain>
    </source>
</reference>
<evidence type="ECO:0000313" key="1">
    <source>
        <dbReference type="EMBL" id="OWP63529.1"/>
    </source>
</evidence>
<protein>
    <recommendedName>
        <fullName evidence="3">FunZ protein</fullName>
    </recommendedName>
</protein>
<accession>A0A246FLF6</accession>
<dbReference type="AlphaFoldDB" id="A0A246FLF6"/>
<gene>
    <name evidence="1" type="ORF">CDA63_08070</name>
</gene>
<evidence type="ECO:0008006" key="3">
    <source>
        <dbReference type="Google" id="ProtNLM"/>
    </source>
</evidence>
<evidence type="ECO:0000313" key="2">
    <source>
        <dbReference type="Proteomes" id="UP000197277"/>
    </source>
</evidence>
<dbReference type="Proteomes" id="UP000197277">
    <property type="component" value="Unassembled WGS sequence"/>
</dbReference>
<sequence length="509" mass="59396">MDWFKNQGKQQSSTSYFTTQNFFIGSPEAESTENSQINLFDVFEDFLGIFPKLAYEKFIITGRKGAGKSAIAESVYMKKSHDLFCDFIKIRDFDSQQLMQAKLDADSVIIHKQLFEWTILVKLINLLLTNQAIIHSKEAHLLKKFIEKNSGKVGLNSFEITEITNSSSVEIEIEQLKRFIANKFKKDVGIKSSKAPFYKVLPTLRETVIALLKEDKPNENNYMLFFDDLDISFNKNDSNKVENLINLIRLSKDYNIDIFGKMGLNVKLIILLRDDIKNTIVNYNADTAKLFSSYEVPLLWYQQNVYLDDEDKLPLKKLINKRIKLNLDNNKIPINSYGPWETLIDYDVNYNSSFKYILDFTFLKPRDIILFFKPLEYNNYRIPLRESDVKKLIKSMTNDIVMELKNELSITYNPTQIEAIFDMLSKVVLKNRFCLEDVDSVVKANTDIFSMSSKELLTSLYDYSIVGNIDNLDRLFFKYRSNPDDPSKVNLAYDFILHKSLMNYFINRY</sequence>
<dbReference type="EMBL" id="NIRR01000010">
    <property type="protein sequence ID" value="OWP63529.1"/>
    <property type="molecule type" value="Genomic_DNA"/>
</dbReference>
<comment type="caution">
    <text evidence="1">The sequence shown here is derived from an EMBL/GenBank/DDBJ whole genome shotgun (WGS) entry which is preliminary data.</text>
</comment>